<sequence length="145" mass="16688">MMRAMTLIIIFLLFLSGCSFFGKPATYGEEAANFAYELADESEQLSTLFYDAADSETARTELESILLSMKNQIKTFNKIHAPEQMTEWHRDLLEQNDHALQNIEEYLTAIENNTYTENLKTDPGLPRQVMVIQNMAKNIKNDEKK</sequence>
<dbReference type="Pfam" id="PF19903">
    <property type="entry name" value="DUF6376"/>
    <property type="match status" value="1"/>
</dbReference>
<evidence type="ECO:0000313" key="1">
    <source>
        <dbReference type="EMBL" id="WXB95466.1"/>
    </source>
</evidence>
<accession>A0ABZ2NCU5</accession>
<dbReference type="InterPro" id="IPR045956">
    <property type="entry name" value="DUF6376"/>
</dbReference>
<dbReference type="EMBL" id="CP147407">
    <property type="protein sequence ID" value="WXB95466.1"/>
    <property type="molecule type" value="Genomic_DNA"/>
</dbReference>
<dbReference type="RefSeq" id="WP_338776993.1">
    <property type="nucleotide sequence ID" value="NZ_CP147407.1"/>
</dbReference>
<keyword evidence="2" id="KW-1185">Reference proteome</keyword>
<gene>
    <name evidence="1" type="ORF">WCV65_12905</name>
</gene>
<name>A0ABZ2NCU5_9BACI</name>
<protein>
    <submittedName>
        <fullName evidence="1">DUF6376 family protein</fullName>
    </submittedName>
</protein>
<organism evidence="1 2">
    <name type="scientific">Metabacillus sediminis</name>
    <dbReference type="NCBI Taxonomy" id="3117746"/>
    <lineage>
        <taxon>Bacteria</taxon>
        <taxon>Bacillati</taxon>
        <taxon>Bacillota</taxon>
        <taxon>Bacilli</taxon>
        <taxon>Bacillales</taxon>
        <taxon>Bacillaceae</taxon>
        <taxon>Metabacillus</taxon>
    </lineage>
</organism>
<proteinExistence type="predicted"/>
<dbReference type="Proteomes" id="UP001377337">
    <property type="component" value="Chromosome"/>
</dbReference>
<evidence type="ECO:0000313" key="2">
    <source>
        <dbReference type="Proteomes" id="UP001377337"/>
    </source>
</evidence>
<reference evidence="1 2" key="1">
    <citation type="submission" date="2024-02" db="EMBL/GenBank/DDBJ databases">
        <title>Seven novel Bacillus-like species.</title>
        <authorList>
            <person name="Liu G."/>
        </authorList>
    </citation>
    <scope>NUCLEOTIDE SEQUENCE [LARGE SCALE GENOMIC DNA]</scope>
    <source>
        <strain evidence="1 2">FJAT-52054</strain>
    </source>
</reference>
<dbReference type="PROSITE" id="PS51257">
    <property type="entry name" value="PROKAR_LIPOPROTEIN"/>
    <property type="match status" value="1"/>
</dbReference>